<name>A0A1Y1KGW9_PHOPY</name>
<accession>A0A1Y1KGW9</accession>
<sequence>MSGECITKDIAQVVPDAFALEVIGKDGLWLAGVQTIRLPGDLESTATSLGVVGKLLPVRLARLESVWVRDFAANRPDGHGEAAIVLDNGVTNCRGGSGNSTGEGENLGVAKHCETWYEG</sequence>
<dbReference type="EMBL" id="GEZM01084672">
    <property type="protein sequence ID" value="JAV60723.1"/>
    <property type="molecule type" value="Transcribed_RNA"/>
</dbReference>
<proteinExistence type="predicted"/>
<reference evidence="1" key="1">
    <citation type="journal article" date="2016" name="Sci. Rep.">
        <title>Molecular characterization of firefly nuptial gifts: a multi-omics approach sheds light on postcopulatory sexual selection.</title>
        <authorList>
            <person name="Al-Wathiqui N."/>
            <person name="Fallon T.R."/>
            <person name="South A."/>
            <person name="Weng J.K."/>
            <person name="Lewis S.M."/>
        </authorList>
    </citation>
    <scope>NUCLEOTIDE SEQUENCE</scope>
</reference>
<dbReference type="AlphaFoldDB" id="A0A1Y1KGW9"/>
<protein>
    <submittedName>
        <fullName evidence="1">Uncharacterized protein</fullName>
    </submittedName>
</protein>
<organism evidence="1">
    <name type="scientific">Photinus pyralis</name>
    <name type="common">Common eastern firefly</name>
    <name type="synonym">Lampyris pyralis</name>
    <dbReference type="NCBI Taxonomy" id="7054"/>
    <lineage>
        <taxon>Eukaryota</taxon>
        <taxon>Metazoa</taxon>
        <taxon>Ecdysozoa</taxon>
        <taxon>Arthropoda</taxon>
        <taxon>Hexapoda</taxon>
        <taxon>Insecta</taxon>
        <taxon>Pterygota</taxon>
        <taxon>Neoptera</taxon>
        <taxon>Endopterygota</taxon>
        <taxon>Coleoptera</taxon>
        <taxon>Polyphaga</taxon>
        <taxon>Elateriformia</taxon>
        <taxon>Elateroidea</taxon>
        <taxon>Lampyridae</taxon>
        <taxon>Lampyrinae</taxon>
        <taxon>Photinus</taxon>
    </lineage>
</organism>
<evidence type="ECO:0000313" key="1">
    <source>
        <dbReference type="EMBL" id="JAV60723.1"/>
    </source>
</evidence>